<dbReference type="InterPro" id="IPR008969">
    <property type="entry name" value="CarboxyPept-like_regulatory"/>
</dbReference>
<dbReference type="InterPro" id="IPR039426">
    <property type="entry name" value="TonB-dep_rcpt-like"/>
</dbReference>
<dbReference type="InterPro" id="IPR000531">
    <property type="entry name" value="Beta-barrel_TonB"/>
</dbReference>
<keyword evidence="2 8" id="KW-0813">Transport</keyword>
<dbReference type="EMBL" id="JACHCC010000006">
    <property type="protein sequence ID" value="MBB6500492.1"/>
    <property type="molecule type" value="Genomic_DNA"/>
</dbReference>
<name>A0A7X0MIK0_9SPHI</name>
<feature type="domain" description="TonB-dependent receptor-like beta-barrel" evidence="12">
    <location>
        <begin position="372"/>
        <end position="861"/>
    </location>
</feature>
<organism evidence="14 15">
    <name type="scientific">Pedobacter cryoconitis</name>
    <dbReference type="NCBI Taxonomy" id="188932"/>
    <lineage>
        <taxon>Bacteria</taxon>
        <taxon>Pseudomonadati</taxon>
        <taxon>Bacteroidota</taxon>
        <taxon>Sphingobacteriia</taxon>
        <taxon>Sphingobacteriales</taxon>
        <taxon>Sphingobacteriaceae</taxon>
        <taxon>Pedobacter</taxon>
    </lineage>
</organism>
<evidence type="ECO:0000256" key="8">
    <source>
        <dbReference type="PROSITE-ProRule" id="PRU01360"/>
    </source>
</evidence>
<evidence type="ECO:0000256" key="5">
    <source>
        <dbReference type="ARBA" id="ARBA00023077"/>
    </source>
</evidence>
<evidence type="ECO:0000256" key="11">
    <source>
        <dbReference type="SAM" id="SignalP"/>
    </source>
</evidence>
<dbReference type="PANTHER" id="PTHR47234:SF3">
    <property type="entry name" value="SECRETIN_TONB SHORT N-TERMINAL DOMAIN-CONTAINING PROTEIN"/>
    <property type="match status" value="1"/>
</dbReference>
<evidence type="ECO:0000256" key="1">
    <source>
        <dbReference type="ARBA" id="ARBA00004571"/>
    </source>
</evidence>
<protein>
    <submittedName>
        <fullName evidence="14">Iron complex outermembrane receptor protein</fullName>
    </submittedName>
</protein>
<keyword evidence="5 9" id="KW-0798">TonB box</keyword>
<dbReference type="Pfam" id="PF13715">
    <property type="entry name" value="CarbopepD_reg_2"/>
    <property type="match status" value="1"/>
</dbReference>
<dbReference type="PANTHER" id="PTHR47234">
    <property type="match status" value="1"/>
</dbReference>
<dbReference type="AlphaFoldDB" id="A0A7X0MIK0"/>
<evidence type="ECO:0000256" key="4">
    <source>
        <dbReference type="ARBA" id="ARBA00022692"/>
    </source>
</evidence>
<comment type="similarity">
    <text evidence="8 9">Belongs to the TonB-dependent receptor family.</text>
</comment>
<feature type="region of interest" description="Disordered" evidence="10">
    <location>
        <begin position="151"/>
        <end position="170"/>
    </location>
</feature>
<dbReference type="Gene3D" id="2.40.170.20">
    <property type="entry name" value="TonB-dependent receptor, beta-barrel domain"/>
    <property type="match status" value="1"/>
</dbReference>
<dbReference type="SUPFAM" id="SSF56935">
    <property type="entry name" value="Porins"/>
    <property type="match status" value="1"/>
</dbReference>
<evidence type="ECO:0000256" key="2">
    <source>
        <dbReference type="ARBA" id="ARBA00022448"/>
    </source>
</evidence>
<comment type="subcellular location">
    <subcellularLocation>
        <location evidence="1 8">Cell outer membrane</location>
        <topology evidence="1 8">Multi-pass membrane protein</topology>
    </subcellularLocation>
</comment>
<gene>
    <name evidence="14" type="ORF">HDF25_002640</name>
</gene>
<dbReference type="Gene3D" id="2.170.130.10">
    <property type="entry name" value="TonB-dependent receptor, plug domain"/>
    <property type="match status" value="1"/>
</dbReference>
<feature type="compositionally biased region" description="Low complexity" evidence="10">
    <location>
        <begin position="151"/>
        <end position="160"/>
    </location>
</feature>
<proteinExistence type="inferred from homology"/>
<feature type="domain" description="TonB-dependent receptor plug" evidence="13">
    <location>
        <begin position="118"/>
        <end position="238"/>
    </location>
</feature>
<keyword evidence="14" id="KW-0675">Receptor</keyword>
<dbReference type="SUPFAM" id="SSF49464">
    <property type="entry name" value="Carboxypeptidase regulatory domain-like"/>
    <property type="match status" value="1"/>
</dbReference>
<keyword evidence="7 8" id="KW-0998">Cell outer membrane</keyword>
<keyword evidence="3 8" id="KW-1134">Transmembrane beta strand</keyword>
<dbReference type="Pfam" id="PF07715">
    <property type="entry name" value="Plug"/>
    <property type="match status" value="1"/>
</dbReference>
<dbReference type="InterPro" id="IPR036942">
    <property type="entry name" value="Beta-barrel_TonB_sf"/>
</dbReference>
<dbReference type="Pfam" id="PF00593">
    <property type="entry name" value="TonB_dep_Rec_b-barrel"/>
    <property type="match status" value="1"/>
</dbReference>
<dbReference type="GO" id="GO:0009279">
    <property type="term" value="C:cell outer membrane"/>
    <property type="evidence" value="ECO:0007669"/>
    <property type="project" value="UniProtKB-SubCell"/>
</dbReference>
<dbReference type="CDD" id="cd01347">
    <property type="entry name" value="ligand_gated_channel"/>
    <property type="match status" value="1"/>
</dbReference>
<evidence type="ECO:0000256" key="3">
    <source>
        <dbReference type="ARBA" id="ARBA00022452"/>
    </source>
</evidence>
<keyword evidence="6 8" id="KW-0472">Membrane</keyword>
<feature type="signal peptide" evidence="11">
    <location>
        <begin position="1"/>
        <end position="20"/>
    </location>
</feature>
<evidence type="ECO:0000256" key="9">
    <source>
        <dbReference type="RuleBase" id="RU003357"/>
    </source>
</evidence>
<evidence type="ECO:0000259" key="12">
    <source>
        <dbReference type="Pfam" id="PF00593"/>
    </source>
</evidence>
<dbReference type="InterPro" id="IPR012910">
    <property type="entry name" value="Plug_dom"/>
</dbReference>
<keyword evidence="11" id="KW-0732">Signal</keyword>
<evidence type="ECO:0000313" key="14">
    <source>
        <dbReference type="EMBL" id="MBB6500492.1"/>
    </source>
</evidence>
<evidence type="ECO:0000256" key="10">
    <source>
        <dbReference type="SAM" id="MobiDB-lite"/>
    </source>
</evidence>
<evidence type="ECO:0000313" key="15">
    <source>
        <dbReference type="Proteomes" id="UP000521017"/>
    </source>
</evidence>
<reference evidence="14 15" key="1">
    <citation type="submission" date="2020-08" db="EMBL/GenBank/DDBJ databases">
        <title>Genomic Encyclopedia of Type Strains, Phase IV (KMG-V): Genome sequencing to study the core and pangenomes of soil and plant-associated prokaryotes.</title>
        <authorList>
            <person name="Whitman W."/>
        </authorList>
    </citation>
    <scope>NUCLEOTIDE SEQUENCE [LARGE SCALE GENOMIC DNA]</scope>
    <source>
        <strain evidence="14 15">M2T3</strain>
    </source>
</reference>
<dbReference type="PROSITE" id="PS52016">
    <property type="entry name" value="TONB_DEPENDENT_REC_3"/>
    <property type="match status" value="1"/>
</dbReference>
<dbReference type="Proteomes" id="UP000521017">
    <property type="component" value="Unassembled WGS sequence"/>
</dbReference>
<dbReference type="InterPro" id="IPR037066">
    <property type="entry name" value="Plug_dom_sf"/>
</dbReference>
<evidence type="ECO:0000259" key="13">
    <source>
        <dbReference type="Pfam" id="PF07715"/>
    </source>
</evidence>
<keyword evidence="4 8" id="KW-0812">Transmembrane</keyword>
<comment type="caution">
    <text evidence="14">The sequence shown here is derived from an EMBL/GenBank/DDBJ whole genome shotgun (WGS) entry which is preliminary data.</text>
</comment>
<dbReference type="Gene3D" id="2.60.40.1120">
    <property type="entry name" value="Carboxypeptidase-like, regulatory domain"/>
    <property type="match status" value="1"/>
</dbReference>
<evidence type="ECO:0000256" key="6">
    <source>
        <dbReference type="ARBA" id="ARBA00023136"/>
    </source>
</evidence>
<feature type="chain" id="PRO_5031568583" evidence="11">
    <location>
        <begin position="21"/>
        <end position="905"/>
    </location>
</feature>
<accession>A0A7X0MIK0</accession>
<sequence>MNKRITLLLLCLFISGIALAQNRVITGHIYDQQGHPLAGATIIISPSGKSTTSNGQGTFKITIAENDHILGANYIGYEVYKEKLSAGSNYNISLIPSSANLEEVVLVGTRSSGRTRLNTVAPVDVFNLPKLQLMAPQTDLNQLLQYASPSFNSNRQSSSDGSEHIDPASIRGLGPDQLLVLINGKRRHTTSLVNNQGTVGNGSVGTDMNAIPASAIERIEILRDGASTQYGSDAIAGVVNIVLKQNTNKLLASATGGITSRGDGETAQLDLNYGTSLGKNGGYLNLTAAGLYRGKTTRAQNNDLIIFDQSALGNYFSYASAANPTASRQYDDAQLKAKGLTRDDFNFQIGDAKIRNLSSFFNLGLPFNNGKTEFYAFGGYSYRAGEGFGFRRLPSDPTVNVYSIFPNGYQPNTTSQIQDRSIALGLKQTLGNWKMDLSNVLGDNRFDYAVNNTVNASLQAASPTSFKAGGHEFLQNTSNLDFSRKLDVASGLNLAFGAEFKIDDYQIRAGEEASWKNYALVSNPDGTVSNPSGLAGGSQSFNGFSPVNAIHKSRNNTGIYADAELDVTSKWLINGATRFEHYSDFGSSLTGKFATRYKVVKGFNLRGAVSNGFRAPSLHQQFFSAVSTDILPDNTLGQSGFFTNNSPVAKALGIPKLKQETSMNYSVGFTTQPSGDFNISVDGYLTNIKNRIVLTGSFGYDAFGDPVPAIQQIINPFGVTSARFFSNAVDTRTMGVDIVADYNFKTGTHLFNVSLGFNYNSNKITDNLHIPDQLKGQEDIFFSPNDRTLITKGTPAVKTNLALNYSYKKFSILLRNVYFGKVDRNSFPFGEEQIHSGKIVTDLSLAYTLKPVTFTLGANNLFDIFPDKQIYANSYFGVFKYASVQMGTLGAYYFLRATLDLPRFK</sequence>
<dbReference type="RefSeq" id="WP_184625340.1">
    <property type="nucleotide sequence ID" value="NZ_JACHCC010000006.1"/>
</dbReference>
<evidence type="ECO:0000256" key="7">
    <source>
        <dbReference type="ARBA" id="ARBA00023237"/>
    </source>
</evidence>